<name>A0ABD2Z7S2_9GENT</name>
<evidence type="ECO:0000256" key="4">
    <source>
        <dbReference type="ARBA" id="ARBA00022777"/>
    </source>
</evidence>
<dbReference type="FunFam" id="1.10.510.10:FF:001239">
    <property type="entry name" value="Predicted protein"/>
    <property type="match status" value="1"/>
</dbReference>
<keyword evidence="4" id="KW-0418">Kinase</keyword>
<gene>
    <name evidence="8" type="ORF">ACH5RR_026500</name>
</gene>
<evidence type="ECO:0000256" key="1">
    <source>
        <dbReference type="ARBA" id="ARBA00006529"/>
    </source>
</evidence>
<feature type="domain" description="Protein kinase" evidence="7">
    <location>
        <begin position="197"/>
        <end position="453"/>
    </location>
</feature>
<dbReference type="Proteomes" id="UP001630127">
    <property type="component" value="Unassembled WGS sequence"/>
</dbReference>
<sequence length="467" mass="52274">MPCRCWSRKIQLHDEEATLSQVKKNRYNKPKSLAEAIVSQQNSPRTRHDFTSYPVSFQWFSPSRVNDHLCLEDKRDYPLPLPLPMSSPKPLVRSTGCSSLSSVSDDDVDELVGDNVLSFCSFRTYEENRPKSSWSRTSHTPSRTSTPCASSPNNLILCDISFEFQTEGNEYSTNQLHPLPRPPTSPTKPSGLLEPTWKKGKVLGRGTFGPVYAGFNSENGKMCAIKEVKLISDDQTSKECLKQLNQEIEVLSQLSHPNIVQYYGSQLAGDKLLVYLERVSGGSVLKLLQEYGPFGEKVIQSYTRKILCGLVYLHNRNTIHRDIKGANILVNPKGEVKLADFGMAKHIDSCSSMLSFKGSPYWTAPEVIRNTGVYSLAVDIWSLGCLVLEMATSKPPWSQYEVVSAICKIANDLEVPEIPNNLSEEAKSFIKLCLQRNPSARPTAGQLLHHPFIQGRQESRIVNDKCC</sequence>
<dbReference type="SUPFAM" id="SSF56112">
    <property type="entry name" value="Protein kinase-like (PK-like)"/>
    <property type="match status" value="1"/>
</dbReference>
<accession>A0ABD2Z7S2</accession>
<comment type="caution">
    <text evidence="8">The sequence shown here is derived from an EMBL/GenBank/DDBJ whole genome shotgun (WGS) entry which is preliminary data.</text>
</comment>
<dbReference type="InterPro" id="IPR011009">
    <property type="entry name" value="Kinase-like_dom_sf"/>
</dbReference>
<evidence type="ECO:0000256" key="5">
    <source>
        <dbReference type="ARBA" id="ARBA00022840"/>
    </source>
</evidence>
<dbReference type="Pfam" id="PF00069">
    <property type="entry name" value="Pkinase"/>
    <property type="match status" value="1"/>
</dbReference>
<dbReference type="AlphaFoldDB" id="A0ABD2Z7S2"/>
<keyword evidence="3" id="KW-0547">Nucleotide-binding</keyword>
<evidence type="ECO:0000313" key="8">
    <source>
        <dbReference type="EMBL" id="KAL3513783.1"/>
    </source>
</evidence>
<proteinExistence type="inferred from homology"/>
<keyword evidence="5" id="KW-0067">ATP-binding</keyword>
<reference evidence="8 9" key="1">
    <citation type="submission" date="2024-11" db="EMBL/GenBank/DDBJ databases">
        <title>A near-complete genome assembly of Cinchona calisaya.</title>
        <authorList>
            <person name="Lian D.C."/>
            <person name="Zhao X.W."/>
            <person name="Wei L."/>
        </authorList>
    </citation>
    <scope>NUCLEOTIDE SEQUENCE [LARGE SCALE GENOMIC DNA]</scope>
    <source>
        <tissue evidence="8">Nenye</tissue>
    </source>
</reference>
<dbReference type="GO" id="GO:0005524">
    <property type="term" value="F:ATP binding"/>
    <property type="evidence" value="ECO:0007669"/>
    <property type="project" value="UniProtKB-KW"/>
</dbReference>
<dbReference type="SMART" id="SM00220">
    <property type="entry name" value="S_TKc"/>
    <property type="match status" value="1"/>
</dbReference>
<evidence type="ECO:0000256" key="6">
    <source>
        <dbReference type="SAM" id="MobiDB-lite"/>
    </source>
</evidence>
<dbReference type="InterPro" id="IPR050538">
    <property type="entry name" value="MAP_kinase_kinase_kinase"/>
</dbReference>
<evidence type="ECO:0000256" key="3">
    <source>
        <dbReference type="ARBA" id="ARBA00022741"/>
    </source>
</evidence>
<comment type="similarity">
    <text evidence="1">Belongs to the protein kinase superfamily. STE Ser/Thr protein kinase family. MAP kinase kinase kinase subfamily.</text>
</comment>
<evidence type="ECO:0000256" key="2">
    <source>
        <dbReference type="ARBA" id="ARBA00022679"/>
    </source>
</evidence>
<dbReference type="InterPro" id="IPR000719">
    <property type="entry name" value="Prot_kinase_dom"/>
</dbReference>
<evidence type="ECO:0000259" key="7">
    <source>
        <dbReference type="PROSITE" id="PS50011"/>
    </source>
</evidence>
<dbReference type="EMBL" id="JBJUIK010000011">
    <property type="protein sequence ID" value="KAL3513783.1"/>
    <property type="molecule type" value="Genomic_DNA"/>
</dbReference>
<feature type="region of interest" description="Disordered" evidence="6">
    <location>
        <begin position="172"/>
        <end position="196"/>
    </location>
</feature>
<dbReference type="PROSITE" id="PS50011">
    <property type="entry name" value="PROTEIN_KINASE_DOM"/>
    <property type="match status" value="1"/>
</dbReference>
<protein>
    <recommendedName>
        <fullName evidence="7">Protein kinase domain-containing protein</fullName>
    </recommendedName>
</protein>
<dbReference type="PANTHER" id="PTHR48016:SF2">
    <property type="entry name" value="MITOGEN-ACTIVATED PROTEIN KINASE KINASE KINASE YODA-LIKE"/>
    <property type="match status" value="1"/>
</dbReference>
<dbReference type="GO" id="GO:0016301">
    <property type="term" value="F:kinase activity"/>
    <property type="evidence" value="ECO:0007669"/>
    <property type="project" value="UniProtKB-KW"/>
</dbReference>
<keyword evidence="2" id="KW-0808">Transferase</keyword>
<keyword evidence="9" id="KW-1185">Reference proteome</keyword>
<dbReference type="Gene3D" id="1.10.510.10">
    <property type="entry name" value="Transferase(Phosphotransferase) domain 1"/>
    <property type="match status" value="1"/>
</dbReference>
<evidence type="ECO:0000313" key="9">
    <source>
        <dbReference type="Proteomes" id="UP001630127"/>
    </source>
</evidence>
<organism evidence="8 9">
    <name type="scientific">Cinchona calisaya</name>
    <dbReference type="NCBI Taxonomy" id="153742"/>
    <lineage>
        <taxon>Eukaryota</taxon>
        <taxon>Viridiplantae</taxon>
        <taxon>Streptophyta</taxon>
        <taxon>Embryophyta</taxon>
        <taxon>Tracheophyta</taxon>
        <taxon>Spermatophyta</taxon>
        <taxon>Magnoliopsida</taxon>
        <taxon>eudicotyledons</taxon>
        <taxon>Gunneridae</taxon>
        <taxon>Pentapetalae</taxon>
        <taxon>asterids</taxon>
        <taxon>lamiids</taxon>
        <taxon>Gentianales</taxon>
        <taxon>Rubiaceae</taxon>
        <taxon>Cinchonoideae</taxon>
        <taxon>Cinchoneae</taxon>
        <taxon>Cinchona</taxon>
    </lineage>
</organism>
<dbReference type="PANTHER" id="PTHR48016">
    <property type="entry name" value="MAP KINASE KINASE KINASE SSK2-RELATED-RELATED"/>
    <property type="match status" value="1"/>
</dbReference>